<dbReference type="Gene3D" id="3.90.1200.10">
    <property type="match status" value="1"/>
</dbReference>
<evidence type="ECO:0000313" key="2">
    <source>
        <dbReference type="EMBL" id="QHW35005.1"/>
    </source>
</evidence>
<sequence>MDKNERLDELLGRQDAVTVHPMEQGFEAEVMLIRSAEERYVLKVWNKSSKPDIRFQYCLLNALFERGISVSRPLGWGTDPNGHQVLLTTFDGKSVNKANKRKMTDIARLLSSLHRIDVEDLGDIRLPRFDFIDYFFPGASEHADIAEALSSIVRKTPMKQERLIHGDFHLNNLVEDENGRCAVIDWTNGQLGDPRYDFAWSVTLKSIYVSDRLAAAFRSAYLSANELEPEELAAFEALACLRWILLYRSGGAPGGPEQVAKVNRLMANNAWLNAYRFSIA</sequence>
<dbReference type="GO" id="GO:0016740">
    <property type="term" value="F:transferase activity"/>
    <property type="evidence" value="ECO:0007669"/>
    <property type="project" value="UniProtKB-KW"/>
</dbReference>
<gene>
    <name evidence="2" type="ORF">GZH47_09585</name>
</gene>
<name>A0A6C0P9G5_9BACL</name>
<evidence type="ECO:0000313" key="3">
    <source>
        <dbReference type="Proteomes" id="UP000479114"/>
    </source>
</evidence>
<reference evidence="2 3" key="1">
    <citation type="submission" date="2020-02" db="EMBL/GenBank/DDBJ databases">
        <title>Paenibacillus sp. nov., isolated from rhizosphere soil of tomato.</title>
        <authorList>
            <person name="Weon H.-Y."/>
            <person name="Lee S.A."/>
        </authorList>
    </citation>
    <scope>NUCLEOTIDE SEQUENCE [LARGE SCALE GENOMIC DNA]</scope>
    <source>
        <strain evidence="2 3">14171R-81</strain>
    </source>
</reference>
<dbReference type="SUPFAM" id="SSF56112">
    <property type="entry name" value="Protein kinase-like (PK-like)"/>
    <property type="match status" value="1"/>
</dbReference>
<dbReference type="AlphaFoldDB" id="A0A6C0P9G5"/>
<organism evidence="2 3">
    <name type="scientific">Paenibacillus rhizovicinus</name>
    <dbReference type="NCBI Taxonomy" id="2704463"/>
    <lineage>
        <taxon>Bacteria</taxon>
        <taxon>Bacillati</taxon>
        <taxon>Bacillota</taxon>
        <taxon>Bacilli</taxon>
        <taxon>Bacillales</taxon>
        <taxon>Paenibacillaceae</taxon>
        <taxon>Paenibacillus</taxon>
    </lineage>
</organism>
<dbReference type="KEGG" id="prz:GZH47_09585"/>
<protein>
    <submittedName>
        <fullName evidence="2">Aminoglycoside phosphotransferase family protein</fullName>
    </submittedName>
</protein>
<dbReference type="InterPro" id="IPR051678">
    <property type="entry name" value="AGP_Transferase"/>
</dbReference>
<dbReference type="PANTHER" id="PTHR21310">
    <property type="entry name" value="AMINOGLYCOSIDE PHOSPHOTRANSFERASE-RELATED-RELATED"/>
    <property type="match status" value="1"/>
</dbReference>
<dbReference type="Gene3D" id="3.30.200.20">
    <property type="entry name" value="Phosphorylase Kinase, domain 1"/>
    <property type="match status" value="1"/>
</dbReference>
<dbReference type="InterPro" id="IPR002575">
    <property type="entry name" value="Aminoglycoside_PTrfase"/>
</dbReference>
<feature type="domain" description="Aminoglycoside phosphotransferase" evidence="1">
    <location>
        <begin position="19"/>
        <end position="233"/>
    </location>
</feature>
<keyword evidence="2" id="KW-0808">Transferase</keyword>
<keyword evidence="3" id="KW-1185">Reference proteome</keyword>
<dbReference type="Proteomes" id="UP000479114">
    <property type="component" value="Chromosome"/>
</dbReference>
<evidence type="ECO:0000259" key="1">
    <source>
        <dbReference type="Pfam" id="PF01636"/>
    </source>
</evidence>
<dbReference type="EMBL" id="CP048286">
    <property type="protein sequence ID" value="QHW35005.1"/>
    <property type="molecule type" value="Genomic_DNA"/>
</dbReference>
<proteinExistence type="predicted"/>
<accession>A0A6C0P9G5</accession>
<dbReference type="Pfam" id="PF01636">
    <property type="entry name" value="APH"/>
    <property type="match status" value="1"/>
</dbReference>
<dbReference type="InterPro" id="IPR011009">
    <property type="entry name" value="Kinase-like_dom_sf"/>
</dbReference>